<accession>A0A0R2JAW8</accession>
<dbReference type="EMBL" id="JQBK01000225">
    <property type="protein sequence ID" value="KRN74435.1"/>
    <property type="molecule type" value="Genomic_DNA"/>
</dbReference>
<dbReference type="Proteomes" id="UP000051491">
    <property type="component" value="Unassembled WGS sequence"/>
</dbReference>
<name>A0A0R2JAW8_9LACO</name>
<proteinExistence type="predicted"/>
<dbReference type="PATRIC" id="fig|89059.3.peg.1000"/>
<sequence>MALSARNNNHTNTDINSDNAQEIAKLINSEVYDALANHEAISQEHTPYLMELIATIVTQEVVNSDLKNEIKNIAYNSTQDVVRQEMTDFAQYIAQNKHEVDSTARKAQVQMRNYESEHEQAKKSITAAFSNLHKELKKQGDSAVKDVQDKANKLSRLIRDLDITELEEKADQAKQGFEQNKKAFTYGLIFSSGIGCIFGLVVGILLF</sequence>
<keyword evidence="1" id="KW-0472">Membrane</keyword>
<protein>
    <submittedName>
        <fullName evidence="2">Uncharacterized protein</fullName>
    </submittedName>
</protein>
<keyword evidence="1" id="KW-0812">Transmembrane</keyword>
<keyword evidence="1" id="KW-1133">Transmembrane helix</keyword>
<reference evidence="2 3" key="1">
    <citation type="journal article" date="2015" name="Genome Announc.">
        <title>Expanding the biotechnology potential of lactobacilli through comparative genomics of 213 strains and associated genera.</title>
        <authorList>
            <person name="Sun Z."/>
            <person name="Harris H.M."/>
            <person name="McCann A."/>
            <person name="Guo C."/>
            <person name="Argimon S."/>
            <person name="Zhang W."/>
            <person name="Yang X."/>
            <person name="Jeffery I.B."/>
            <person name="Cooney J.C."/>
            <person name="Kagawa T.F."/>
            <person name="Liu W."/>
            <person name="Song Y."/>
            <person name="Salvetti E."/>
            <person name="Wrobel A."/>
            <person name="Rasinkangas P."/>
            <person name="Parkhill J."/>
            <person name="Rea M.C."/>
            <person name="O'Sullivan O."/>
            <person name="Ritari J."/>
            <person name="Douillard F.P."/>
            <person name="Paul Ross R."/>
            <person name="Yang R."/>
            <person name="Briner A.E."/>
            <person name="Felis G.E."/>
            <person name="de Vos W.M."/>
            <person name="Barrangou R."/>
            <person name="Klaenhammer T.R."/>
            <person name="Caufield P.W."/>
            <person name="Cui Y."/>
            <person name="Zhang H."/>
            <person name="O'Toole P.W."/>
        </authorList>
    </citation>
    <scope>NUCLEOTIDE SEQUENCE [LARGE SCALE GENOMIC DNA]</scope>
    <source>
        <strain evidence="2 3">DSM 15353</strain>
    </source>
</reference>
<organism evidence="2 3">
    <name type="scientific">Ligilactobacillus acidipiscis</name>
    <dbReference type="NCBI Taxonomy" id="89059"/>
    <lineage>
        <taxon>Bacteria</taxon>
        <taxon>Bacillati</taxon>
        <taxon>Bacillota</taxon>
        <taxon>Bacilli</taxon>
        <taxon>Lactobacillales</taxon>
        <taxon>Lactobacillaceae</taxon>
        <taxon>Ligilactobacillus</taxon>
    </lineage>
</organism>
<feature type="transmembrane region" description="Helical" evidence="1">
    <location>
        <begin position="183"/>
        <end position="206"/>
    </location>
</feature>
<dbReference type="RefSeq" id="WP_056988226.1">
    <property type="nucleotide sequence ID" value="NZ_JQBK01000225.1"/>
</dbReference>
<evidence type="ECO:0000256" key="1">
    <source>
        <dbReference type="SAM" id="Phobius"/>
    </source>
</evidence>
<gene>
    <name evidence="2" type="ORF">IV43_GL000951</name>
</gene>
<dbReference type="AlphaFoldDB" id="A0A0R2JAW8"/>
<comment type="caution">
    <text evidence="2">The sequence shown here is derived from an EMBL/GenBank/DDBJ whole genome shotgun (WGS) entry which is preliminary data.</text>
</comment>
<evidence type="ECO:0000313" key="2">
    <source>
        <dbReference type="EMBL" id="KRN74435.1"/>
    </source>
</evidence>
<evidence type="ECO:0000313" key="3">
    <source>
        <dbReference type="Proteomes" id="UP000051491"/>
    </source>
</evidence>